<reference evidence="2 3" key="2">
    <citation type="journal article" date="2022" name="Mol. Biol. Evol.">
        <title>Comparative Genomics Reveals Insights into the Divergent Evolution of Astigmatic Mites and Household Pest Adaptations.</title>
        <authorList>
            <person name="Xiong Q."/>
            <person name="Wan A.T."/>
            <person name="Liu X."/>
            <person name="Fung C.S."/>
            <person name="Xiao X."/>
            <person name="Malainual N."/>
            <person name="Hou J."/>
            <person name="Wang L."/>
            <person name="Wang M."/>
            <person name="Yang K.Y."/>
            <person name="Cui Y."/>
            <person name="Leung E.L."/>
            <person name="Nong W."/>
            <person name="Shin S.K."/>
            <person name="Au S.W."/>
            <person name="Jeong K.Y."/>
            <person name="Chew F.T."/>
            <person name="Hui J.H."/>
            <person name="Leung T.F."/>
            <person name="Tungtrongchitr A."/>
            <person name="Zhong N."/>
            <person name="Liu Z."/>
            <person name="Tsui S.K."/>
        </authorList>
    </citation>
    <scope>NUCLEOTIDE SEQUENCE [LARGE SCALE GENOMIC DNA]</scope>
    <source>
        <strain evidence="2">Derp</strain>
    </source>
</reference>
<feature type="transmembrane region" description="Helical" evidence="1">
    <location>
        <begin position="295"/>
        <end position="317"/>
    </location>
</feature>
<accession>A0ABQ8J6B8</accession>
<dbReference type="EMBL" id="NJHN03000066">
    <property type="protein sequence ID" value="KAH9418130.1"/>
    <property type="molecule type" value="Genomic_DNA"/>
</dbReference>
<keyword evidence="1" id="KW-0812">Transmembrane</keyword>
<sequence>MSGFLWLTNQKWMNVLYRYVAPYQLQQINNHYRYRFEIYRRQLPILLLIIFMFIILIFIDYDDKKFIIISAIKNSNVFNIWFGNQFTRVIVICYLIFLSYGSIMIMHRFLPFCHNKLNNLILKDLIEYHNRKLTANQSRLLRFSDSKTLKHIDWTLFGLEIIFTIAPVIYAIAALIATIIFTYQLYQNPPVTTLIFLIELYVFGFGIIVIFIIIMGALWLFIDAELRTIYFQDCFLQLNSMMKNSTKFIQQQQQNRSSLNYSIECERQIMFFIFRHNSLCWFLNKINPWWKRRNLTCVALTIPNNAMMVNLLLFQTFEPKRFLVLFAFTALQFLLAAIAIGIIPAINYYAIGSRQSLFDYLALLSTTTKHSISIRTKIKTLVYLERITSERMLIGAQIGIEQYVITYASYWQKMSGFYWLTNQSWMDFFYRWLSPYQLRFATDFTRTTLVQIDYHRHYRFELYRRLLPLISMMLFMIMVIIFIDHDHIVIIKALKESKVFNIWFGQKFTRIVILCYLLYITYGSLIIIHRFLPYYHNKWINMLIKELLEYHNGIKPISHTTLLRQCDQSTLKHINWTIFGIEIIYKAIPFAHGLVSLLVATLFFMQLYDEPPRTILIAAIETYIFINGITIARIIVTASCWLFFISEIRCVYLQDRLMQLNLLLKNLHQSCRSLVNNNHNTNTMNNQKNIHILTRNSFVRDGQILTNQNRIEYVTRRLMYFLNNHNSLCWLINRMNEHWSECNMLCMMFNIPNNAMMVNLLLFQKFEPRRFLVLFLFTVIQFAMATIAIGIIPAIHYYAIGCRQYLFFCSTRFSQCIRNSILSARIQIKTLVYVERVTSTEMKIGIEIAPRQPIITYASYWEFFGLYIGYFARIVKLFRQVS</sequence>
<keyword evidence="1" id="KW-1133">Transmembrane helix</keyword>
<proteinExistence type="predicted"/>
<reference evidence="2 3" key="1">
    <citation type="journal article" date="2018" name="J. Allergy Clin. Immunol.">
        <title>High-quality assembly of Dermatophagoides pteronyssinus genome and transcriptome reveals a wide range of novel allergens.</title>
        <authorList>
            <person name="Liu X.Y."/>
            <person name="Yang K.Y."/>
            <person name="Wang M.Q."/>
            <person name="Kwok J.S."/>
            <person name="Zeng X."/>
            <person name="Yang Z."/>
            <person name="Xiao X.J."/>
            <person name="Lau C.P."/>
            <person name="Li Y."/>
            <person name="Huang Z.M."/>
            <person name="Ba J.G."/>
            <person name="Yim A.K."/>
            <person name="Ouyang C.Y."/>
            <person name="Ngai S.M."/>
            <person name="Chan T.F."/>
            <person name="Leung E.L."/>
            <person name="Liu L."/>
            <person name="Liu Z.G."/>
            <person name="Tsui S.K."/>
        </authorList>
    </citation>
    <scope>NUCLEOTIDE SEQUENCE [LARGE SCALE GENOMIC DNA]</scope>
    <source>
        <strain evidence="2">Derp</strain>
    </source>
</reference>
<evidence type="ECO:0000256" key="1">
    <source>
        <dbReference type="SAM" id="Phobius"/>
    </source>
</evidence>
<dbReference type="Proteomes" id="UP000887458">
    <property type="component" value="Unassembled WGS sequence"/>
</dbReference>
<feature type="transmembrane region" description="Helical" evidence="1">
    <location>
        <begin position="81"/>
        <end position="100"/>
    </location>
</feature>
<organism evidence="2 3">
    <name type="scientific">Dermatophagoides pteronyssinus</name>
    <name type="common">European house dust mite</name>
    <dbReference type="NCBI Taxonomy" id="6956"/>
    <lineage>
        <taxon>Eukaryota</taxon>
        <taxon>Metazoa</taxon>
        <taxon>Ecdysozoa</taxon>
        <taxon>Arthropoda</taxon>
        <taxon>Chelicerata</taxon>
        <taxon>Arachnida</taxon>
        <taxon>Acari</taxon>
        <taxon>Acariformes</taxon>
        <taxon>Sarcoptiformes</taxon>
        <taxon>Astigmata</taxon>
        <taxon>Psoroptidia</taxon>
        <taxon>Analgoidea</taxon>
        <taxon>Pyroglyphidae</taxon>
        <taxon>Dermatophagoidinae</taxon>
        <taxon>Dermatophagoides</taxon>
    </lineage>
</organism>
<feature type="transmembrane region" description="Helical" evidence="1">
    <location>
        <begin position="201"/>
        <end position="222"/>
    </location>
</feature>
<keyword evidence="3" id="KW-1185">Reference proteome</keyword>
<feature type="transmembrane region" description="Helical" evidence="1">
    <location>
        <begin position="511"/>
        <end position="532"/>
    </location>
</feature>
<name>A0ABQ8J6B8_DERPT</name>
<feature type="transmembrane region" description="Helical" evidence="1">
    <location>
        <begin position="43"/>
        <end position="61"/>
    </location>
</feature>
<keyword evidence="1" id="KW-0472">Membrane</keyword>
<evidence type="ECO:0000313" key="3">
    <source>
        <dbReference type="Proteomes" id="UP000887458"/>
    </source>
</evidence>
<feature type="transmembrane region" description="Helical" evidence="1">
    <location>
        <begin position="624"/>
        <end position="644"/>
    </location>
</feature>
<feature type="transmembrane region" description="Helical" evidence="1">
    <location>
        <begin position="323"/>
        <end position="350"/>
    </location>
</feature>
<feature type="transmembrane region" description="Helical" evidence="1">
    <location>
        <begin position="583"/>
        <end position="604"/>
    </location>
</feature>
<gene>
    <name evidence="2" type="ORF">DERP_014092</name>
</gene>
<feature type="transmembrane region" description="Helical" evidence="1">
    <location>
        <begin position="156"/>
        <end position="181"/>
    </location>
</feature>
<comment type="caution">
    <text evidence="2">The sequence shown here is derived from an EMBL/GenBank/DDBJ whole genome shotgun (WGS) entry which is preliminary data.</text>
</comment>
<feature type="transmembrane region" description="Helical" evidence="1">
    <location>
        <begin position="771"/>
        <end position="799"/>
    </location>
</feature>
<evidence type="ECO:0000313" key="2">
    <source>
        <dbReference type="EMBL" id="KAH9418130.1"/>
    </source>
</evidence>
<protein>
    <submittedName>
        <fullName evidence="2">Uncharacterized protein</fullName>
    </submittedName>
</protein>
<feature type="transmembrane region" description="Helical" evidence="1">
    <location>
        <begin position="466"/>
        <end position="491"/>
    </location>
</feature>